<dbReference type="EMBL" id="JAPFFK010000007">
    <property type="protein sequence ID" value="KAJ6753642.1"/>
    <property type="molecule type" value="Genomic_DNA"/>
</dbReference>
<dbReference type="AlphaFoldDB" id="A0A9Q1A0R9"/>
<reference evidence="1" key="2">
    <citation type="journal article" date="2023" name="Int. J. Mol. Sci.">
        <title>De Novo Assembly and Annotation of 11 Diverse Shrub Willow (Salix) Genomes Reveals Novel Gene Organization in Sex-Linked Regions.</title>
        <authorList>
            <person name="Hyden B."/>
            <person name="Feng K."/>
            <person name="Yates T.B."/>
            <person name="Jawdy S."/>
            <person name="Cereghino C."/>
            <person name="Smart L.B."/>
            <person name="Muchero W."/>
        </authorList>
    </citation>
    <scope>NUCLEOTIDE SEQUENCE</scope>
    <source>
        <tissue evidence="1">Shoot tip</tissue>
    </source>
</reference>
<evidence type="ECO:0000313" key="2">
    <source>
        <dbReference type="Proteomes" id="UP001151532"/>
    </source>
</evidence>
<gene>
    <name evidence="1" type="ORF">OIU79_026471</name>
</gene>
<keyword evidence="2" id="KW-1185">Reference proteome</keyword>
<organism evidence="1 2">
    <name type="scientific">Salix purpurea</name>
    <name type="common">Purple osier willow</name>
    <dbReference type="NCBI Taxonomy" id="77065"/>
    <lineage>
        <taxon>Eukaryota</taxon>
        <taxon>Viridiplantae</taxon>
        <taxon>Streptophyta</taxon>
        <taxon>Embryophyta</taxon>
        <taxon>Tracheophyta</taxon>
        <taxon>Spermatophyta</taxon>
        <taxon>Magnoliopsida</taxon>
        <taxon>eudicotyledons</taxon>
        <taxon>Gunneridae</taxon>
        <taxon>Pentapetalae</taxon>
        <taxon>rosids</taxon>
        <taxon>fabids</taxon>
        <taxon>Malpighiales</taxon>
        <taxon>Salicaceae</taxon>
        <taxon>Saliceae</taxon>
        <taxon>Salix</taxon>
    </lineage>
</organism>
<proteinExistence type="predicted"/>
<dbReference type="Proteomes" id="UP001151532">
    <property type="component" value="Chromosome 16"/>
</dbReference>
<sequence length="63" mass="7473">MNCYQPFSIPIPYSPKWYIWPLTHERFSPVRRPQAIFIRNAFNFLDPPSPKVFWLATHGAPIN</sequence>
<comment type="caution">
    <text evidence="1">The sequence shown here is derived from an EMBL/GenBank/DDBJ whole genome shotgun (WGS) entry which is preliminary data.</text>
</comment>
<evidence type="ECO:0000313" key="1">
    <source>
        <dbReference type="EMBL" id="KAJ6753642.1"/>
    </source>
</evidence>
<accession>A0A9Q1A0R9</accession>
<name>A0A9Q1A0R9_SALPP</name>
<reference evidence="1" key="1">
    <citation type="submission" date="2022-11" db="EMBL/GenBank/DDBJ databases">
        <authorList>
            <person name="Hyden B.L."/>
            <person name="Feng K."/>
            <person name="Yates T."/>
            <person name="Jawdy S."/>
            <person name="Smart L.B."/>
            <person name="Muchero W."/>
        </authorList>
    </citation>
    <scope>NUCLEOTIDE SEQUENCE</scope>
    <source>
        <tissue evidence="1">Shoot tip</tissue>
    </source>
</reference>
<protein>
    <submittedName>
        <fullName evidence="1">Uncharacterized protein</fullName>
    </submittedName>
</protein>